<dbReference type="GO" id="GO:0008270">
    <property type="term" value="F:zinc ion binding"/>
    <property type="evidence" value="ECO:0007669"/>
    <property type="project" value="UniProtKB-KW"/>
</dbReference>
<evidence type="ECO:0000256" key="3">
    <source>
        <dbReference type="ARBA" id="ARBA00022833"/>
    </source>
</evidence>
<feature type="domain" description="RING-type" evidence="5">
    <location>
        <begin position="314"/>
        <end position="348"/>
    </location>
</feature>
<name>A0AAV3P8T6_LITER</name>
<protein>
    <recommendedName>
        <fullName evidence="5">RING-type domain-containing protein</fullName>
    </recommendedName>
</protein>
<dbReference type="FunFam" id="3.30.40.10:FF:000239">
    <property type="entry name" value="probable BOI-related E3 ubiquitin-protein ligase 2"/>
    <property type="match status" value="1"/>
</dbReference>
<dbReference type="PANTHER" id="PTHR42647:SF5">
    <property type="entry name" value="SBP (S-RIBONUCLEASE BINDING PROTEIN) FAMILY PROTEIN"/>
    <property type="match status" value="1"/>
</dbReference>
<comment type="caution">
    <text evidence="6">The sequence shown here is derived from an EMBL/GenBank/DDBJ whole genome shotgun (WGS) entry which is preliminary data.</text>
</comment>
<evidence type="ECO:0000256" key="4">
    <source>
        <dbReference type="PROSITE-ProRule" id="PRU00175"/>
    </source>
</evidence>
<evidence type="ECO:0000256" key="2">
    <source>
        <dbReference type="ARBA" id="ARBA00022771"/>
    </source>
</evidence>
<dbReference type="CDD" id="cd16649">
    <property type="entry name" value="mRING-HC-C3HC5_CGRF1-like"/>
    <property type="match status" value="1"/>
</dbReference>
<keyword evidence="7" id="KW-1185">Reference proteome</keyword>
<dbReference type="Gene3D" id="3.30.40.10">
    <property type="entry name" value="Zinc/RING finger domain, C3HC4 (zinc finger)"/>
    <property type="match status" value="1"/>
</dbReference>
<keyword evidence="2 4" id="KW-0863">Zinc-finger</keyword>
<gene>
    <name evidence="6" type="ORF">LIER_06894</name>
</gene>
<sequence>MAVQAQYPSNVLLFNRNTQEGKNTIGNDYSIQQPKGGGGEAAPALFDNQQPHILFNPGVKNNNTRKRSRELISSINNSGPLMTLQQSQYSNQVMDLSQLHTPQNHLNNVVSTGLQLAFGDQFQQHKHHPLHHQTQEQKLSLLSSQSSQKSSVFLPFLSDDLDVYINKQREEIDNFINFQGEQLRLALLEKRQMSFKTLLAKAEGSISRRLREMDVEAEKAFRRNVELEAHAAQLSAASHAWQARAREHEVTMSMLQAQLQQAMLNSSHAIMGIGGVERGEGGCGGECEGVAAVEDEESAYIDPDRVVELGGTGCKTCGRRVASMVLLPCRHLCLCRECDSVTRCCPVCYCFRNYSVEVIMN</sequence>
<dbReference type="InterPro" id="IPR013083">
    <property type="entry name" value="Znf_RING/FYVE/PHD"/>
</dbReference>
<evidence type="ECO:0000256" key="1">
    <source>
        <dbReference type="ARBA" id="ARBA00022723"/>
    </source>
</evidence>
<evidence type="ECO:0000313" key="7">
    <source>
        <dbReference type="Proteomes" id="UP001454036"/>
    </source>
</evidence>
<dbReference type="Proteomes" id="UP001454036">
    <property type="component" value="Unassembled WGS sequence"/>
</dbReference>
<accession>A0AAV3P8T6</accession>
<dbReference type="AlphaFoldDB" id="A0AAV3P8T6"/>
<dbReference type="PROSITE" id="PS50089">
    <property type="entry name" value="ZF_RING_2"/>
    <property type="match status" value="1"/>
</dbReference>
<dbReference type="EMBL" id="BAABME010001031">
    <property type="protein sequence ID" value="GAA0147111.1"/>
    <property type="molecule type" value="Genomic_DNA"/>
</dbReference>
<dbReference type="GO" id="GO:0004842">
    <property type="term" value="F:ubiquitin-protein transferase activity"/>
    <property type="evidence" value="ECO:0007669"/>
    <property type="project" value="TreeGrafter"/>
</dbReference>
<dbReference type="InterPro" id="IPR001841">
    <property type="entry name" value="Znf_RING"/>
</dbReference>
<keyword evidence="3" id="KW-0862">Zinc</keyword>
<organism evidence="6 7">
    <name type="scientific">Lithospermum erythrorhizon</name>
    <name type="common">Purple gromwell</name>
    <name type="synonym">Lithospermum officinale var. erythrorhizon</name>
    <dbReference type="NCBI Taxonomy" id="34254"/>
    <lineage>
        <taxon>Eukaryota</taxon>
        <taxon>Viridiplantae</taxon>
        <taxon>Streptophyta</taxon>
        <taxon>Embryophyta</taxon>
        <taxon>Tracheophyta</taxon>
        <taxon>Spermatophyta</taxon>
        <taxon>Magnoliopsida</taxon>
        <taxon>eudicotyledons</taxon>
        <taxon>Gunneridae</taxon>
        <taxon>Pentapetalae</taxon>
        <taxon>asterids</taxon>
        <taxon>lamiids</taxon>
        <taxon>Boraginales</taxon>
        <taxon>Boraginaceae</taxon>
        <taxon>Boraginoideae</taxon>
        <taxon>Lithospermeae</taxon>
        <taxon>Lithospermum</taxon>
    </lineage>
</organism>
<evidence type="ECO:0000259" key="5">
    <source>
        <dbReference type="PROSITE" id="PS50089"/>
    </source>
</evidence>
<keyword evidence="1" id="KW-0479">Metal-binding</keyword>
<proteinExistence type="predicted"/>
<evidence type="ECO:0000313" key="6">
    <source>
        <dbReference type="EMBL" id="GAA0147111.1"/>
    </source>
</evidence>
<reference evidence="6 7" key="1">
    <citation type="submission" date="2024-01" db="EMBL/GenBank/DDBJ databases">
        <title>The complete chloroplast genome sequence of Lithospermum erythrorhizon: insights into the phylogenetic relationship among Boraginaceae species and the maternal lineages of purple gromwells.</title>
        <authorList>
            <person name="Okada T."/>
            <person name="Watanabe K."/>
        </authorList>
    </citation>
    <scope>NUCLEOTIDE SEQUENCE [LARGE SCALE GENOMIC DNA]</scope>
</reference>
<dbReference type="PANTHER" id="PTHR42647">
    <property type="entry name" value="SBP (S-RIBONUCLEASE BINDING PROTEIN) FAMILY PROTEIN"/>
    <property type="match status" value="1"/>
</dbReference>
<dbReference type="PIRSF" id="PIRSF036836">
    <property type="entry name" value="RNase_bind_SBP1"/>
    <property type="match status" value="1"/>
</dbReference>